<protein>
    <submittedName>
        <fullName evidence="2">Flavin reductase family protein</fullName>
        <ecNumber evidence="2">1.5.1.-</ecNumber>
    </submittedName>
</protein>
<comment type="caution">
    <text evidence="2">The sequence shown here is derived from an EMBL/GenBank/DDBJ whole genome shotgun (WGS) entry which is preliminary data.</text>
</comment>
<name>A0ABU4VMZ3_9ACTN</name>
<evidence type="ECO:0000313" key="3">
    <source>
        <dbReference type="Proteomes" id="UP001277761"/>
    </source>
</evidence>
<dbReference type="SUPFAM" id="SSF50475">
    <property type="entry name" value="FMN-binding split barrel"/>
    <property type="match status" value="1"/>
</dbReference>
<dbReference type="Pfam" id="PF01613">
    <property type="entry name" value="Flavin_Reduct"/>
    <property type="match status" value="1"/>
</dbReference>
<keyword evidence="2" id="KW-0560">Oxidoreductase</keyword>
<dbReference type="EMBL" id="JAXAVX010000011">
    <property type="protein sequence ID" value="MDX8153216.1"/>
    <property type="molecule type" value="Genomic_DNA"/>
</dbReference>
<accession>A0ABU4VMZ3</accession>
<dbReference type="PANTHER" id="PTHR43812">
    <property type="entry name" value="BLR2425 PROTEIN"/>
    <property type="match status" value="1"/>
</dbReference>
<dbReference type="SMART" id="SM00903">
    <property type="entry name" value="Flavin_Reduct"/>
    <property type="match status" value="1"/>
</dbReference>
<dbReference type="PANTHER" id="PTHR43812:SF2">
    <property type="entry name" value="FLAVIN REDUCTASE LIKE DOMAIN-CONTAINING PROTEIN"/>
    <property type="match status" value="1"/>
</dbReference>
<feature type="domain" description="Flavin reductase like" evidence="1">
    <location>
        <begin position="21"/>
        <end position="176"/>
    </location>
</feature>
<dbReference type="EC" id="1.5.1.-" evidence="2"/>
<dbReference type="InterPro" id="IPR002563">
    <property type="entry name" value="Flavin_Rdtase-like_dom"/>
</dbReference>
<gene>
    <name evidence="2" type="ORF">SK069_16580</name>
</gene>
<sequence>MIFYEPDARDRALLPHDPFKALVAPRPIGWVSTRDAAGRVNLAPYSFFNAVADRPPMLLFSSAGMKDSASFAIETGEFVWNLPTFALREAMNASSAPLPRGTSEFEHAGLTLADSRHVAAPRVAEAPVAMECRVTQVLELRDVEGTDIDRHVIIGQVVGVHLDERFVLPDGRVDTAALQPIARCGYLDEYAVTDELFALRRPTGG</sequence>
<keyword evidence="3" id="KW-1185">Reference proteome</keyword>
<dbReference type="Gene3D" id="2.30.110.10">
    <property type="entry name" value="Electron Transport, Fmn-binding Protein, Chain A"/>
    <property type="match status" value="1"/>
</dbReference>
<proteinExistence type="predicted"/>
<organism evidence="2 3">
    <name type="scientific">Patulibacter brassicae</name>
    <dbReference type="NCBI Taxonomy" id="1705717"/>
    <lineage>
        <taxon>Bacteria</taxon>
        <taxon>Bacillati</taxon>
        <taxon>Actinomycetota</taxon>
        <taxon>Thermoleophilia</taxon>
        <taxon>Solirubrobacterales</taxon>
        <taxon>Patulibacteraceae</taxon>
        <taxon>Patulibacter</taxon>
    </lineage>
</organism>
<dbReference type="GO" id="GO:0016491">
    <property type="term" value="F:oxidoreductase activity"/>
    <property type="evidence" value="ECO:0007669"/>
    <property type="project" value="UniProtKB-KW"/>
</dbReference>
<evidence type="ECO:0000259" key="1">
    <source>
        <dbReference type="SMART" id="SM00903"/>
    </source>
</evidence>
<evidence type="ECO:0000313" key="2">
    <source>
        <dbReference type="EMBL" id="MDX8153216.1"/>
    </source>
</evidence>
<dbReference type="Proteomes" id="UP001277761">
    <property type="component" value="Unassembled WGS sequence"/>
</dbReference>
<dbReference type="InterPro" id="IPR012349">
    <property type="entry name" value="Split_barrel_FMN-bd"/>
</dbReference>
<reference evidence="2 3" key="1">
    <citation type="submission" date="2023-11" db="EMBL/GenBank/DDBJ databases">
        <authorList>
            <person name="Xu M."/>
            <person name="Jiang T."/>
        </authorList>
    </citation>
    <scope>NUCLEOTIDE SEQUENCE [LARGE SCALE GENOMIC DNA]</scope>
    <source>
        <strain evidence="2 3">SD</strain>
    </source>
</reference>